<dbReference type="SUPFAM" id="SSF53681">
    <property type="entry name" value="Aspartate/glutamate racemase"/>
    <property type="match status" value="2"/>
</dbReference>
<feature type="binding site" evidence="7">
    <location>
        <begin position="75"/>
        <end position="76"/>
    </location>
    <ligand>
        <name>substrate</name>
    </ligand>
</feature>
<dbReference type="Gene3D" id="3.40.50.1860">
    <property type="match status" value="2"/>
</dbReference>
<dbReference type="InterPro" id="IPR033134">
    <property type="entry name" value="Asp/Glu_racemase_AS_2"/>
</dbReference>
<protein>
    <recommendedName>
        <fullName evidence="2 7">Glutamate racemase</fullName>
        <ecNumber evidence="2 7">5.1.1.3</ecNumber>
    </recommendedName>
</protein>
<dbReference type="PANTHER" id="PTHR21198:SF2">
    <property type="entry name" value="GLUTAMATE RACEMASE"/>
    <property type="match status" value="1"/>
</dbReference>
<comment type="similarity">
    <text evidence="7">Belongs to the aspartate/glutamate racemases family.</text>
</comment>
<name>A0A244CL36_PSEDV</name>
<dbReference type="GO" id="GO:0008360">
    <property type="term" value="P:regulation of cell shape"/>
    <property type="evidence" value="ECO:0007669"/>
    <property type="project" value="UniProtKB-KW"/>
</dbReference>
<dbReference type="PANTHER" id="PTHR21198">
    <property type="entry name" value="GLUTAMATE RACEMASE"/>
    <property type="match status" value="1"/>
</dbReference>
<evidence type="ECO:0000256" key="4">
    <source>
        <dbReference type="ARBA" id="ARBA00022984"/>
    </source>
</evidence>
<sequence>MQPHIVIFDSGIGGTTVLEHIQQKYPYAQYSYVMDNLFMPYGRLNVEVLRQRLHAKLLTIQTLHPTIDIIVIACNTASTQTLEFLRSQTSIPIVGVVPAIKPAALLSKKGQIGLLATPGTIQNVYTHSLISEHAQQAKVNLYGSTELVELAEQKFWHGQVDHAKLLAECEKLAITQDNDVLVLGCTHFPILKDELQAIVGSAIQLIDSGQAIANRVESILQSKHWGKGIKKELVRYYATAPINSNKVSVSEIKLIDPLSQN</sequence>
<accession>A0A244CL36</accession>
<keyword evidence="4 7" id="KW-0573">Peptidoglycan synthesis</keyword>
<comment type="catalytic activity">
    <reaction evidence="1 7">
        <text>L-glutamate = D-glutamate</text>
        <dbReference type="Rhea" id="RHEA:12813"/>
        <dbReference type="ChEBI" id="CHEBI:29985"/>
        <dbReference type="ChEBI" id="CHEBI:29986"/>
        <dbReference type="EC" id="5.1.1.3"/>
    </reaction>
</comment>
<evidence type="ECO:0000256" key="6">
    <source>
        <dbReference type="ARBA" id="ARBA00023316"/>
    </source>
</evidence>
<dbReference type="InterPro" id="IPR004391">
    <property type="entry name" value="Glu_race"/>
</dbReference>
<evidence type="ECO:0000313" key="8">
    <source>
        <dbReference type="EMBL" id="OUL56085.1"/>
    </source>
</evidence>
<feature type="binding site" evidence="7">
    <location>
        <begin position="186"/>
        <end position="187"/>
    </location>
    <ligand>
        <name>substrate</name>
    </ligand>
</feature>
<dbReference type="GO" id="GO:0071555">
    <property type="term" value="P:cell wall organization"/>
    <property type="evidence" value="ECO:0007669"/>
    <property type="project" value="UniProtKB-KW"/>
</dbReference>
<organism evidence="8 9">
    <name type="scientific">Pseudoalteromonas ulvae</name>
    <dbReference type="NCBI Taxonomy" id="107327"/>
    <lineage>
        <taxon>Bacteria</taxon>
        <taxon>Pseudomonadati</taxon>
        <taxon>Pseudomonadota</taxon>
        <taxon>Gammaproteobacteria</taxon>
        <taxon>Alteromonadales</taxon>
        <taxon>Pseudoalteromonadaceae</taxon>
        <taxon>Pseudoalteromonas</taxon>
    </lineage>
</organism>
<dbReference type="EMBL" id="MWPV01000008">
    <property type="protein sequence ID" value="OUL56085.1"/>
    <property type="molecule type" value="Genomic_DNA"/>
</dbReference>
<dbReference type="PROSITE" id="PS00924">
    <property type="entry name" value="ASP_GLU_RACEMASE_2"/>
    <property type="match status" value="1"/>
</dbReference>
<dbReference type="PROSITE" id="PS00923">
    <property type="entry name" value="ASP_GLU_RACEMASE_1"/>
    <property type="match status" value="1"/>
</dbReference>
<keyword evidence="3 7" id="KW-0133">Cell shape</keyword>
<comment type="pathway">
    <text evidence="7">Cell wall biogenesis; peptidoglycan biosynthesis.</text>
</comment>
<proteinExistence type="inferred from homology"/>
<evidence type="ECO:0000256" key="5">
    <source>
        <dbReference type="ARBA" id="ARBA00023235"/>
    </source>
</evidence>
<dbReference type="GO" id="GO:0008881">
    <property type="term" value="F:glutamate racemase activity"/>
    <property type="evidence" value="ECO:0007669"/>
    <property type="project" value="UniProtKB-UniRule"/>
</dbReference>
<dbReference type="InterPro" id="IPR001920">
    <property type="entry name" value="Asp/Glu_race"/>
</dbReference>
<feature type="active site" description="Proton donor/acceptor" evidence="7">
    <location>
        <position position="185"/>
    </location>
</feature>
<evidence type="ECO:0000256" key="3">
    <source>
        <dbReference type="ARBA" id="ARBA00022960"/>
    </source>
</evidence>
<dbReference type="OrthoDB" id="9801055at2"/>
<gene>
    <name evidence="7" type="primary">murI</name>
    <name evidence="8" type="ORF">B1199_20510</name>
</gene>
<keyword evidence="5 7" id="KW-0413">Isomerase</keyword>
<evidence type="ECO:0000256" key="1">
    <source>
        <dbReference type="ARBA" id="ARBA00001602"/>
    </source>
</evidence>
<evidence type="ECO:0000256" key="2">
    <source>
        <dbReference type="ARBA" id="ARBA00013090"/>
    </source>
</evidence>
<keyword evidence="9" id="KW-1185">Reference proteome</keyword>
<comment type="function">
    <text evidence="7">Provides the (R)-glutamate required for cell wall biosynthesis.</text>
</comment>
<dbReference type="Pfam" id="PF01177">
    <property type="entry name" value="Asp_Glu_race"/>
    <property type="match status" value="1"/>
</dbReference>
<feature type="active site" description="Proton donor/acceptor" evidence="7">
    <location>
        <position position="74"/>
    </location>
</feature>
<comment type="caution">
    <text evidence="8">The sequence shown here is derived from an EMBL/GenBank/DDBJ whole genome shotgun (WGS) entry which is preliminary data.</text>
</comment>
<dbReference type="AlphaFoldDB" id="A0A244CL36"/>
<dbReference type="InterPro" id="IPR015942">
    <property type="entry name" value="Asp/Glu/hydantoin_racemase"/>
</dbReference>
<dbReference type="HAMAP" id="MF_00258">
    <property type="entry name" value="Glu_racemase"/>
    <property type="match status" value="1"/>
</dbReference>
<dbReference type="GO" id="GO:0009252">
    <property type="term" value="P:peptidoglycan biosynthetic process"/>
    <property type="evidence" value="ECO:0007669"/>
    <property type="project" value="UniProtKB-UniRule"/>
</dbReference>
<feature type="binding site" evidence="7">
    <location>
        <begin position="41"/>
        <end position="42"/>
    </location>
    <ligand>
        <name>substrate</name>
    </ligand>
</feature>
<evidence type="ECO:0000313" key="9">
    <source>
        <dbReference type="Proteomes" id="UP000194841"/>
    </source>
</evidence>
<reference evidence="8 9" key="1">
    <citation type="submission" date="2017-02" db="EMBL/GenBank/DDBJ databases">
        <title>Pseudoalteromonas ulvae TC14 Genome.</title>
        <authorList>
            <person name="Molmeret M."/>
        </authorList>
    </citation>
    <scope>NUCLEOTIDE SEQUENCE [LARGE SCALE GENOMIC DNA]</scope>
    <source>
        <strain evidence="8">TC14</strain>
    </source>
</reference>
<feature type="binding site" evidence="7">
    <location>
        <begin position="9"/>
        <end position="10"/>
    </location>
    <ligand>
        <name>substrate</name>
    </ligand>
</feature>
<dbReference type="UniPathway" id="UPA00219"/>
<dbReference type="RefSeq" id="WP_086746002.1">
    <property type="nucleotide sequence ID" value="NZ_MWPV01000008.1"/>
</dbReference>
<keyword evidence="6 7" id="KW-0961">Cell wall biogenesis/degradation</keyword>
<dbReference type="Proteomes" id="UP000194841">
    <property type="component" value="Unassembled WGS sequence"/>
</dbReference>
<dbReference type="FunFam" id="3.40.50.1860:FF:000001">
    <property type="entry name" value="Glutamate racemase"/>
    <property type="match status" value="1"/>
</dbReference>
<dbReference type="InterPro" id="IPR018187">
    <property type="entry name" value="Asp/Glu_racemase_AS_1"/>
</dbReference>
<dbReference type="EC" id="5.1.1.3" evidence="2 7"/>
<dbReference type="NCBIfam" id="TIGR00067">
    <property type="entry name" value="glut_race"/>
    <property type="match status" value="1"/>
</dbReference>
<evidence type="ECO:0000256" key="7">
    <source>
        <dbReference type="HAMAP-Rule" id="MF_00258"/>
    </source>
</evidence>